<accession>A0A8H6XWT7</accession>
<dbReference type="InterPro" id="IPR036397">
    <property type="entry name" value="RNaseH_sf"/>
</dbReference>
<dbReference type="OrthoDB" id="443318at2759"/>
<evidence type="ECO:0000256" key="3">
    <source>
        <dbReference type="ARBA" id="ARBA00022670"/>
    </source>
</evidence>
<dbReference type="Gene3D" id="3.30.420.10">
    <property type="entry name" value="Ribonuclease H-like superfamily/Ribonuclease H"/>
    <property type="match status" value="1"/>
</dbReference>
<dbReference type="InterPro" id="IPR012337">
    <property type="entry name" value="RNaseH-like_sf"/>
</dbReference>
<dbReference type="CDD" id="cd13934">
    <property type="entry name" value="RNase_H_Dikarya_like"/>
    <property type="match status" value="1"/>
</dbReference>
<evidence type="ECO:0000313" key="8">
    <source>
        <dbReference type="EMBL" id="KAF7348179.1"/>
    </source>
</evidence>
<sequence>MSRLYSFCPSFTARGEDITTRVHDECDDWFCFYGRCCQRKGDTQVCHSHPLVFVDGACTRNGQPDARAGIGCAMGKDSEDQVSIAVTDAIDPGARRTSQRAELLAALHGVNMLVHADLKEHPEYTSPLECPHRQLEYIVAADSEYVVKGISEWVLEWKANHWKNNQGKSPKNIDLFKRLDATVAEYEEQGFKIHFLHSREDRFYVNITRPTNICPSPQGPSISHSGYIGLNGDSETEPKRSFFWYFEAEHGAKSAPVILTIGGGPGASGMINTLAAQGPCLAVENGTVPNPNRWTEHFNLLALDHPVGTGASYGTRVNNSRSAAIDVYDFLQKFFRVFPDLAQNQFILSGNSYGGIYVPHIATVIHEQNIALAKGKGQLGAIHINLESMMVSNPASDATSHYTWLLQTRCYNVEMYNASTCDEMFKILPTCLESIQFAQQTSGWSVERHVAAQNICHKLEEGDTHGTLIADVRKKCHSKHFVDCLPVFGWINNFFRQPDNKITLGIPEHVDFRTLADDVAEEFDKYGDIIQPAYLMYGPLLKAGIRLLHYVGANDAICASPGVISFLRLLQSPFQDEFLRAPDIPWPTTTQNATKPATSLTTTSLHL</sequence>
<dbReference type="SUPFAM" id="SSF53098">
    <property type="entry name" value="Ribonuclease H-like"/>
    <property type="match status" value="1"/>
</dbReference>
<keyword evidence="5" id="KW-0325">Glycoprotein</keyword>
<dbReference type="PRINTS" id="PR00724">
    <property type="entry name" value="CRBOXYPTASEC"/>
</dbReference>
<dbReference type="GO" id="GO:0003676">
    <property type="term" value="F:nucleic acid binding"/>
    <property type="evidence" value="ECO:0007669"/>
    <property type="project" value="InterPro"/>
</dbReference>
<feature type="region of interest" description="Disordered" evidence="6">
    <location>
        <begin position="585"/>
        <end position="607"/>
    </location>
</feature>
<keyword evidence="3" id="KW-0645">Protease</keyword>
<keyword evidence="9" id="KW-1185">Reference proteome</keyword>
<dbReference type="PROSITE" id="PS50879">
    <property type="entry name" value="RNASE_H_1"/>
    <property type="match status" value="1"/>
</dbReference>
<dbReference type="Pfam" id="PF00450">
    <property type="entry name" value="Peptidase_S10"/>
    <property type="match status" value="1"/>
</dbReference>
<proteinExistence type="inferred from homology"/>
<dbReference type="InterPro" id="IPR001563">
    <property type="entry name" value="Peptidase_S10"/>
</dbReference>
<protein>
    <submittedName>
        <fullName evidence="8">SET domain-containing protein</fullName>
    </submittedName>
</protein>
<dbReference type="EMBL" id="JACAZH010000017">
    <property type="protein sequence ID" value="KAF7348179.1"/>
    <property type="molecule type" value="Genomic_DNA"/>
</dbReference>
<evidence type="ECO:0000259" key="7">
    <source>
        <dbReference type="PROSITE" id="PS50879"/>
    </source>
</evidence>
<dbReference type="Gene3D" id="1.10.287.410">
    <property type="match status" value="1"/>
</dbReference>
<evidence type="ECO:0000256" key="6">
    <source>
        <dbReference type="SAM" id="MobiDB-lite"/>
    </source>
</evidence>
<dbReference type="Pfam" id="PF00075">
    <property type="entry name" value="RNase_H"/>
    <property type="match status" value="1"/>
</dbReference>
<dbReference type="Gene3D" id="3.40.50.1820">
    <property type="entry name" value="alpha/beta hydrolase"/>
    <property type="match status" value="1"/>
</dbReference>
<dbReference type="InterPro" id="IPR002156">
    <property type="entry name" value="RNaseH_domain"/>
</dbReference>
<name>A0A8H6XWT7_9AGAR</name>
<dbReference type="PANTHER" id="PTHR11802">
    <property type="entry name" value="SERINE PROTEASE FAMILY S10 SERINE CARBOXYPEPTIDASE"/>
    <property type="match status" value="1"/>
</dbReference>
<dbReference type="GO" id="GO:0004523">
    <property type="term" value="F:RNA-DNA hybrid ribonuclease activity"/>
    <property type="evidence" value="ECO:0007669"/>
    <property type="project" value="InterPro"/>
</dbReference>
<evidence type="ECO:0000256" key="2">
    <source>
        <dbReference type="ARBA" id="ARBA00022645"/>
    </source>
</evidence>
<dbReference type="InterPro" id="IPR029058">
    <property type="entry name" value="AB_hydrolase_fold"/>
</dbReference>
<evidence type="ECO:0000256" key="4">
    <source>
        <dbReference type="ARBA" id="ARBA00022801"/>
    </source>
</evidence>
<evidence type="ECO:0000313" key="9">
    <source>
        <dbReference type="Proteomes" id="UP000623467"/>
    </source>
</evidence>
<reference evidence="8" key="1">
    <citation type="submission" date="2020-05" db="EMBL/GenBank/DDBJ databases">
        <title>Mycena genomes resolve the evolution of fungal bioluminescence.</title>
        <authorList>
            <person name="Tsai I.J."/>
        </authorList>
    </citation>
    <scope>NUCLEOTIDE SEQUENCE</scope>
    <source>
        <strain evidence="8">160909Yilan</strain>
    </source>
</reference>
<dbReference type="AlphaFoldDB" id="A0A8H6XWT7"/>
<evidence type="ECO:0000256" key="1">
    <source>
        <dbReference type="ARBA" id="ARBA00009431"/>
    </source>
</evidence>
<organism evidence="8 9">
    <name type="scientific">Mycena sanguinolenta</name>
    <dbReference type="NCBI Taxonomy" id="230812"/>
    <lineage>
        <taxon>Eukaryota</taxon>
        <taxon>Fungi</taxon>
        <taxon>Dikarya</taxon>
        <taxon>Basidiomycota</taxon>
        <taxon>Agaricomycotina</taxon>
        <taxon>Agaricomycetes</taxon>
        <taxon>Agaricomycetidae</taxon>
        <taxon>Agaricales</taxon>
        <taxon>Marasmiineae</taxon>
        <taxon>Mycenaceae</taxon>
        <taxon>Mycena</taxon>
    </lineage>
</organism>
<feature type="domain" description="RNase H type-1" evidence="7">
    <location>
        <begin position="46"/>
        <end position="223"/>
    </location>
</feature>
<feature type="compositionally biased region" description="Polar residues" evidence="6">
    <location>
        <begin position="587"/>
        <end position="607"/>
    </location>
</feature>
<comment type="caution">
    <text evidence="8">The sequence shown here is derived from an EMBL/GenBank/DDBJ whole genome shotgun (WGS) entry which is preliminary data.</text>
</comment>
<keyword evidence="4" id="KW-0378">Hydrolase</keyword>
<keyword evidence="2" id="KW-0121">Carboxypeptidase</keyword>
<dbReference type="Proteomes" id="UP000623467">
    <property type="component" value="Unassembled WGS sequence"/>
</dbReference>
<comment type="similarity">
    <text evidence="1">Belongs to the peptidase S10 family.</text>
</comment>
<evidence type="ECO:0000256" key="5">
    <source>
        <dbReference type="ARBA" id="ARBA00023180"/>
    </source>
</evidence>
<gene>
    <name evidence="8" type="ORF">MSAN_01770800</name>
</gene>
<dbReference type="GO" id="GO:0004185">
    <property type="term" value="F:serine-type carboxypeptidase activity"/>
    <property type="evidence" value="ECO:0007669"/>
    <property type="project" value="InterPro"/>
</dbReference>
<dbReference type="SUPFAM" id="SSF53474">
    <property type="entry name" value="alpha/beta-Hydrolases"/>
    <property type="match status" value="1"/>
</dbReference>
<dbReference type="GO" id="GO:0006508">
    <property type="term" value="P:proteolysis"/>
    <property type="evidence" value="ECO:0007669"/>
    <property type="project" value="UniProtKB-KW"/>
</dbReference>